<comment type="caution">
    <text evidence="2">The sequence shown here is derived from an EMBL/GenBank/DDBJ whole genome shotgun (WGS) entry which is preliminary data.</text>
</comment>
<feature type="region of interest" description="Disordered" evidence="1">
    <location>
        <begin position="66"/>
        <end position="207"/>
    </location>
</feature>
<protein>
    <submittedName>
        <fullName evidence="2">Uncharacterized protein</fullName>
    </submittedName>
</protein>
<reference evidence="2 3" key="1">
    <citation type="submission" date="2023-03" db="EMBL/GenBank/DDBJ databases">
        <title>High recombination rates correlate with genetic variation in Cardiocondyla obscurior ants.</title>
        <authorList>
            <person name="Errbii M."/>
        </authorList>
    </citation>
    <scope>NUCLEOTIDE SEQUENCE [LARGE SCALE GENOMIC DNA]</scope>
    <source>
        <strain evidence="2">Alpha-2009</strain>
        <tissue evidence="2">Whole body</tissue>
    </source>
</reference>
<feature type="compositionally biased region" description="Polar residues" evidence="1">
    <location>
        <begin position="130"/>
        <end position="139"/>
    </location>
</feature>
<keyword evidence="3" id="KW-1185">Reference proteome</keyword>
<dbReference type="AlphaFoldDB" id="A0AAW2FIF9"/>
<feature type="compositionally biased region" description="Low complexity" evidence="1">
    <location>
        <begin position="195"/>
        <end position="207"/>
    </location>
</feature>
<name>A0AAW2FIF9_9HYME</name>
<dbReference type="Proteomes" id="UP001430953">
    <property type="component" value="Unassembled WGS sequence"/>
</dbReference>
<evidence type="ECO:0000313" key="2">
    <source>
        <dbReference type="EMBL" id="KAL0114908.1"/>
    </source>
</evidence>
<proteinExistence type="predicted"/>
<feature type="compositionally biased region" description="Polar residues" evidence="1">
    <location>
        <begin position="78"/>
        <end position="88"/>
    </location>
</feature>
<accession>A0AAW2FIF9</accession>
<feature type="compositionally biased region" description="Pro residues" evidence="1">
    <location>
        <begin position="1"/>
        <end position="16"/>
    </location>
</feature>
<dbReference type="EMBL" id="JADYXP020000010">
    <property type="protein sequence ID" value="KAL0114908.1"/>
    <property type="molecule type" value="Genomic_DNA"/>
</dbReference>
<feature type="compositionally biased region" description="Polar residues" evidence="1">
    <location>
        <begin position="108"/>
        <end position="120"/>
    </location>
</feature>
<gene>
    <name evidence="2" type="ORF">PUN28_010445</name>
</gene>
<sequence length="207" mass="22158">MPPPPGRQNGRSPPPMEPRETGVSKGRTRTAVIGTRPSRERSPSMDEAEEALIQRLDGLFNKWFERRFGSVPPGPKTTRANQEVTSVPLSAGKSKPPDGGTKRALKSAPSSSRRQQNVSLKDSEKAAIPRSSTNAGNRSSSRKRVSGTEDESRRPPTAKSANIAEVNNLSTPMWSKVVGRKAKSAKPAPVLSQRGGNSKGSPGNKKA</sequence>
<feature type="region of interest" description="Disordered" evidence="1">
    <location>
        <begin position="1"/>
        <end position="48"/>
    </location>
</feature>
<evidence type="ECO:0000256" key="1">
    <source>
        <dbReference type="SAM" id="MobiDB-lite"/>
    </source>
</evidence>
<organism evidence="2 3">
    <name type="scientific">Cardiocondyla obscurior</name>
    <dbReference type="NCBI Taxonomy" id="286306"/>
    <lineage>
        <taxon>Eukaryota</taxon>
        <taxon>Metazoa</taxon>
        <taxon>Ecdysozoa</taxon>
        <taxon>Arthropoda</taxon>
        <taxon>Hexapoda</taxon>
        <taxon>Insecta</taxon>
        <taxon>Pterygota</taxon>
        <taxon>Neoptera</taxon>
        <taxon>Endopterygota</taxon>
        <taxon>Hymenoptera</taxon>
        <taxon>Apocrita</taxon>
        <taxon>Aculeata</taxon>
        <taxon>Formicoidea</taxon>
        <taxon>Formicidae</taxon>
        <taxon>Myrmicinae</taxon>
        <taxon>Cardiocondyla</taxon>
    </lineage>
</organism>
<evidence type="ECO:0000313" key="3">
    <source>
        <dbReference type="Proteomes" id="UP001430953"/>
    </source>
</evidence>